<gene>
    <name evidence="1" type="ORF">GSLYS_00006252001</name>
</gene>
<dbReference type="PANTHER" id="PTHR45713">
    <property type="entry name" value="FTP DOMAIN-CONTAINING PROTEIN"/>
    <property type="match status" value="1"/>
</dbReference>
<dbReference type="PANTHER" id="PTHR45713:SF15">
    <property type="entry name" value="F5_8 TYPE C DOMAIN-CONTAINING PROTEIN"/>
    <property type="match status" value="1"/>
</dbReference>
<accession>A0AAV2HFM0</accession>
<comment type="caution">
    <text evidence="1">The sequence shown here is derived from an EMBL/GenBank/DDBJ whole genome shotgun (WGS) entry which is preliminary data.</text>
</comment>
<feature type="non-terminal residue" evidence="1">
    <location>
        <position position="122"/>
    </location>
</feature>
<reference evidence="1 2" key="1">
    <citation type="submission" date="2024-04" db="EMBL/GenBank/DDBJ databases">
        <authorList>
            <consortium name="Genoscope - CEA"/>
            <person name="William W."/>
        </authorList>
    </citation>
    <scope>NUCLEOTIDE SEQUENCE [LARGE SCALE GENOMIC DNA]</scope>
</reference>
<dbReference type="EMBL" id="CAXITT010000108">
    <property type="protein sequence ID" value="CAL1532173.1"/>
    <property type="molecule type" value="Genomic_DNA"/>
</dbReference>
<dbReference type="InterPro" id="IPR008979">
    <property type="entry name" value="Galactose-bd-like_sf"/>
</dbReference>
<keyword evidence="2" id="KW-1185">Reference proteome</keyword>
<organism evidence="1 2">
    <name type="scientific">Lymnaea stagnalis</name>
    <name type="common">Great pond snail</name>
    <name type="synonym">Helix stagnalis</name>
    <dbReference type="NCBI Taxonomy" id="6523"/>
    <lineage>
        <taxon>Eukaryota</taxon>
        <taxon>Metazoa</taxon>
        <taxon>Spiralia</taxon>
        <taxon>Lophotrochozoa</taxon>
        <taxon>Mollusca</taxon>
        <taxon>Gastropoda</taxon>
        <taxon>Heterobranchia</taxon>
        <taxon>Euthyneura</taxon>
        <taxon>Panpulmonata</taxon>
        <taxon>Hygrophila</taxon>
        <taxon>Lymnaeoidea</taxon>
        <taxon>Lymnaeidae</taxon>
        <taxon>Lymnaea</taxon>
    </lineage>
</organism>
<dbReference type="InterPro" id="IPR051941">
    <property type="entry name" value="BG_Antigen-Binding_Lectin"/>
</dbReference>
<name>A0AAV2HFM0_LYMST</name>
<protein>
    <submittedName>
        <fullName evidence="1">Uncharacterized protein</fullName>
    </submittedName>
</protein>
<proteinExistence type="predicted"/>
<evidence type="ECO:0000313" key="2">
    <source>
        <dbReference type="Proteomes" id="UP001497497"/>
    </source>
</evidence>
<dbReference type="AlphaFoldDB" id="A0AAV2HFM0"/>
<dbReference type="Gene3D" id="2.60.120.260">
    <property type="entry name" value="Galactose-binding domain-like"/>
    <property type="match status" value="1"/>
</dbReference>
<dbReference type="SUPFAM" id="SSF49785">
    <property type="entry name" value="Galactose-binding domain-like"/>
    <property type="match status" value="1"/>
</dbReference>
<evidence type="ECO:0000313" key="1">
    <source>
        <dbReference type="EMBL" id="CAL1532173.1"/>
    </source>
</evidence>
<dbReference type="Proteomes" id="UP001497497">
    <property type="component" value="Unassembled WGS sequence"/>
</dbReference>
<sequence length="122" mass="13473">MTLNDAQGSTYTCNKAYLIDDTAMDLLCDAQILTTHLTLTGQDVGYLCSLSISGGRNVALKQRAVQSSDYNNIYIADKAVDGNRNTDIGQNSCTRTNDPDAQPNWNVKFSNIKLVNRYVLFN</sequence>